<evidence type="ECO:0000256" key="1">
    <source>
        <dbReference type="SAM" id="SignalP"/>
    </source>
</evidence>
<evidence type="ECO:0008006" key="4">
    <source>
        <dbReference type="Google" id="ProtNLM"/>
    </source>
</evidence>
<proteinExistence type="predicted"/>
<keyword evidence="3" id="KW-1185">Reference proteome</keyword>
<reference evidence="2" key="1">
    <citation type="submission" date="2023-06" db="EMBL/GenBank/DDBJ databases">
        <title>Genomic analysis of the entomopathogenic nematode Steinernema hermaphroditum.</title>
        <authorList>
            <person name="Schwarz E.M."/>
            <person name="Heppert J.K."/>
            <person name="Baniya A."/>
            <person name="Schwartz H.T."/>
            <person name="Tan C.-H."/>
            <person name="Antoshechkin I."/>
            <person name="Sternberg P.W."/>
            <person name="Goodrich-Blair H."/>
            <person name="Dillman A.R."/>
        </authorList>
    </citation>
    <scope>NUCLEOTIDE SEQUENCE</scope>
    <source>
        <strain evidence="2">PS9179</strain>
        <tissue evidence="2">Whole animal</tissue>
    </source>
</reference>
<dbReference type="AlphaFoldDB" id="A0AA39GZS2"/>
<organism evidence="2 3">
    <name type="scientific">Steinernema hermaphroditum</name>
    <dbReference type="NCBI Taxonomy" id="289476"/>
    <lineage>
        <taxon>Eukaryota</taxon>
        <taxon>Metazoa</taxon>
        <taxon>Ecdysozoa</taxon>
        <taxon>Nematoda</taxon>
        <taxon>Chromadorea</taxon>
        <taxon>Rhabditida</taxon>
        <taxon>Tylenchina</taxon>
        <taxon>Panagrolaimomorpha</taxon>
        <taxon>Strongyloidoidea</taxon>
        <taxon>Steinernematidae</taxon>
        <taxon>Steinernema</taxon>
    </lineage>
</organism>
<dbReference type="Proteomes" id="UP001175271">
    <property type="component" value="Unassembled WGS sequence"/>
</dbReference>
<evidence type="ECO:0000313" key="3">
    <source>
        <dbReference type="Proteomes" id="UP001175271"/>
    </source>
</evidence>
<dbReference type="EMBL" id="JAUCMV010000005">
    <property type="protein sequence ID" value="KAK0396164.1"/>
    <property type="molecule type" value="Genomic_DNA"/>
</dbReference>
<comment type="caution">
    <text evidence="2">The sequence shown here is derived from an EMBL/GenBank/DDBJ whole genome shotgun (WGS) entry which is preliminary data.</text>
</comment>
<sequence length="239" mass="26773">MFRALLIFILFHIFNVLVRSETDFTLECKRGYRIVSIKRVANFYHNDTLGSLSIECERIHEGVNEVTCEALQNIPQCNGLPEGCAGSQWLGGFHVYLIENATGAVLLDPICCSTPSVRIDAHSCVEDRLNSARSVFEHGIAEDLTYRGLRCWHQYNANQTLVDLVWKMEICSFSTDSSIDQNVASAAVVSKEMCPECACHCGIDTCANGREPVRIIHKTRSKSGCGCECDCYFQCTRRK</sequence>
<feature type="chain" id="PRO_5041307042" description="ZP domain-containing protein" evidence="1">
    <location>
        <begin position="21"/>
        <end position="239"/>
    </location>
</feature>
<evidence type="ECO:0000313" key="2">
    <source>
        <dbReference type="EMBL" id="KAK0396164.1"/>
    </source>
</evidence>
<feature type="signal peptide" evidence="1">
    <location>
        <begin position="1"/>
        <end position="20"/>
    </location>
</feature>
<protein>
    <recommendedName>
        <fullName evidence="4">ZP domain-containing protein</fullName>
    </recommendedName>
</protein>
<gene>
    <name evidence="2" type="ORF">QR680_001599</name>
</gene>
<name>A0AA39GZS2_9BILA</name>
<accession>A0AA39GZS2</accession>
<keyword evidence="1" id="KW-0732">Signal</keyword>